<evidence type="ECO:0000256" key="1">
    <source>
        <dbReference type="PROSITE-ProRule" id="PRU00047"/>
    </source>
</evidence>
<dbReference type="SUPFAM" id="SSF57756">
    <property type="entry name" value="Retrovirus zinc finger-like domains"/>
    <property type="match status" value="1"/>
</dbReference>
<gene>
    <name evidence="4" type="ORF">HOLleu_18163</name>
</gene>
<dbReference type="GO" id="GO:0003676">
    <property type="term" value="F:nucleic acid binding"/>
    <property type="evidence" value="ECO:0007669"/>
    <property type="project" value="InterPro"/>
</dbReference>
<dbReference type="Proteomes" id="UP001152320">
    <property type="component" value="Chromosome 8"/>
</dbReference>
<dbReference type="PROSITE" id="PS50158">
    <property type="entry name" value="ZF_CCHC"/>
    <property type="match status" value="1"/>
</dbReference>
<evidence type="ECO:0000256" key="2">
    <source>
        <dbReference type="SAM" id="MobiDB-lite"/>
    </source>
</evidence>
<feature type="compositionally biased region" description="Polar residues" evidence="2">
    <location>
        <begin position="66"/>
        <end position="76"/>
    </location>
</feature>
<dbReference type="EMBL" id="JAIZAY010000008">
    <property type="protein sequence ID" value="KAJ8037362.1"/>
    <property type="molecule type" value="Genomic_DNA"/>
</dbReference>
<sequence length="151" mass="17239">MAAICEFGDFLEQALRDRLVCGIRDQNVQRKLLSVSGLTLKKAVETAVAMELATKQSQEFQEKPNLGTQGQSQQVNKVKVRRPDVNNQNKRFHKGSEMCYRCLDSSHKPDQCPFRKQSCFHCKKVGHIAKACRKKAKQRDKQRSTGQSCRQ</sequence>
<dbReference type="AlphaFoldDB" id="A0A9Q1H6G9"/>
<reference evidence="4" key="1">
    <citation type="submission" date="2021-10" db="EMBL/GenBank/DDBJ databases">
        <title>Tropical sea cucumber genome reveals ecological adaptation and Cuvierian tubules defense mechanism.</title>
        <authorList>
            <person name="Chen T."/>
        </authorList>
    </citation>
    <scope>NUCLEOTIDE SEQUENCE</scope>
    <source>
        <strain evidence="4">Nanhai2018</strain>
        <tissue evidence="4">Muscle</tissue>
    </source>
</reference>
<accession>A0A9Q1H6G9</accession>
<dbReference type="SMART" id="SM00343">
    <property type="entry name" value="ZnF_C2HC"/>
    <property type="match status" value="2"/>
</dbReference>
<evidence type="ECO:0000313" key="5">
    <source>
        <dbReference type="Proteomes" id="UP001152320"/>
    </source>
</evidence>
<dbReference type="Gene3D" id="4.10.60.10">
    <property type="entry name" value="Zinc finger, CCHC-type"/>
    <property type="match status" value="1"/>
</dbReference>
<keyword evidence="1" id="KW-0479">Metal-binding</keyword>
<feature type="region of interest" description="Disordered" evidence="2">
    <location>
        <begin position="59"/>
        <end position="89"/>
    </location>
</feature>
<evidence type="ECO:0000259" key="3">
    <source>
        <dbReference type="PROSITE" id="PS50158"/>
    </source>
</evidence>
<dbReference type="InterPro" id="IPR036875">
    <property type="entry name" value="Znf_CCHC_sf"/>
</dbReference>
<dbReference type="InterPro" id="IPR050951">
    <property type="entry name" value="Retrovirus_Pol_polyprotein"/>
</dbReference>
<name>A0A9Q1H6G9_HOLLE</name>
<protein>
    <recommendedName>
        <fullName evidence="3">CCHC-type domain-containing protein</fullName>
    </recommendedName>
</protein>
<keyword evidence="5" id="KW-1185">Reference proteome</keyword>
<comment type="caution">
    <text evidence="4">The sequence shown here is derived from an EMBL/GenBank/DDBJ whole genome shotgun (WGS) entry which is preliminary data.</text>
</comment>
<organism evidence="4 5">
    <name type="scientific">Holothuria leucospilota</name>
    <name type="common">Black long sea cucumber</name>
    <name type="synonym">Mertensiothuria leucospilota</name>
    <dbReference type="NCBI Taxonomy" id="206669"/>
    <lineage>
        <taxon>Eukaryota</taxon>
        <taxon>Metazoa</taxon>
        <taxon>Echinodermata</taxon>
        <taxon>Eleutherozoa</taxon>
        <taxon>Echinozoa</taxon>
        <taxon>Holothuroidea</taxon>
        <taxon>Aspidochirotacea</taxon>
        <taxon>Aspidochirotida</taxon>
        <taxon>Holothuriidae</taxon>
        <taxon>Holothuria</taxon>
    </lineage>
</organism>
<dbReference type="PANTHER" id="PTHR37984">
    <property type="entry name" value="PROTEIN CBG26694"/>
    <property type="match status" value="1"/>
</dbReference>
<keyword evidence="1" id="KW-0863">Zinc-finger</keyword>
<feature type="domain" description="CCHC-type" evidence="3">
    <location>
        <begin position="119"/>
        <end position="134"/>
    </location>
</feature>
<dbReference type="GO" id="GO:0008270">
    <property type="term" value="F:zinc ion binding"/>
    <property type="evidence" value="ECO:0007669"/>
    <property type="project" value="UniProtKB-KW"/>
</dbReference>
<dbReference type="PANTHER" id="PTHR37984:SF13">
    <property type="entry name" value="RIBONUCLEASE H"/>
    <property type="match status" value="1"/>
</dbReference>
<dbReference type="InterPro" id="IPR001878">
    <property type="entry name" value="Znf_CCHC"/>
</dbReference>
<dbReference type="OrthoDB" id="6496131at2759"/>
<evidence type="ECO:0000313" key="4">
    <source>
        <dbReference type="EMBL" id="KAJ8037362.1"/>
    </source>
</evidence>
<keyword evidence="1" id="KW-0862">Zinc</keyword>
<proteinExistence type="predicted"/>